<sequence length="260" mass="29583">MKLEKRGSLECCEAAAGLVGKPENRKIMASSKRLFQSLATRVAHSPLTSSSLKSRSFRACRKDQFTTTRFSTRSNNPPPFLSSQFSRYNSTSTRAPSPLTDSKPVTPEDTAQNAQRRAEERAFLITFTCKPCSHRSSHRISQHGYYKGTVLITCPECKNRHIISDHLNIFMDTKSTLEDILWQQGQTLLKGKLERDIEWWEDGTVRAIEGEGPKEALRHQKSQGQRAIGNTAQLQQDVNMPRNQDQEQEKEQEKEQGPYQ</sequence>
<reference evidence="7 8" key="1">
    <citation type="submission" date="2016-06" db="EMBL/GenBank/DDBJ databases">
        <authorList>
            <person name="Kjaerup R.B."/>
            <person name="Dalgaard T.S."/>
            <person name="Juul-Madsen H.R."/>
        </authorList>
    </citation>
    <scope>NUCLEOTIDE SEQUENCE [LARGE SCALE GENOMIC DNA]</scope>
    <source>
        <strain evidence="7 8">Pb300</strain>
    </source>
</reference>
<feature type="compositionally biased region" description="Basic and acidic residues" evidence="5">
    <location>
        <begin position="244"/>
        <end position="260"/>
    </location>
</feature>
<evidence type="ECO:0000256" key="3">
    <source>
        <dbReference type="ARBA" id="ARBA00022833"/>
    </source>
</evidence>
<dbReference type="InterPro" id="IPR024158">
    <property type="entry name" value="Mt_import_TIM15"/>
</dbReference>
<dbReference type="GO" id="GO:0030150">
    <property type="term" value="P:protein import into mitochondrial matrix"/>
    <property type="evidence" value="ECO:0007669"/>
    <property type="project" value="TreeGrafter"/>
</dbReference>
<evidence type="ECO:0000256" key="5">
    <source>
        <dbReference type="SAM" id="MobiDB-lite"/>
    </source>
</evidence>
<dbReference type="GO" id="GO:0006457">
    <property type="term" value="P:protein folding"/>
    <property type="evidence" value="ECO:0007669"/>
    <property type="project" value="TreeGrafter"/>
</dbReference>
<keyword evidence="1" id="KW-0479">Metal-binding</keyword>
<evidence type="ECO:0000256" key="2">
    <source>
        <dbReference type="ARBA" id="ARBA00022771"/>
    </source>
</evidence>
<dbReference type="GO" id="GO:0005739">
    <property type="term" value="C:mitochondrion"/>
    <property type="evidence" value="ECO:0007669"/>
    <property type="project" value="TreeGrafter"/>
</dbReference>
<evidence type="ECO:0000313" key="8">
    <source>
        <dbReference type="Proteomes" id="UP000242814"/>
    </source>
</evidence>
<feature type="domain" description="DNL-type" evidence="6">
    <location>
        <begin position="118"/>
        <end position="213"/>
    </location>
</feature>
<dbReference type="Proteomes" id="UP000242814">
    <property type="component" value="Unassembled WGS sequence"/>
</dbReference>
<accession>A0A1D2JI94</accession>
<evidence type="ECO:0000313" key="7">
    <source>
        <dbReference type="EMBL" id="ODH37685.1"/>
    </source>
</evidence>
<dbReference type="Pfam" id="PF05180">
    <property type="entry name" value="zf-DNL"/>
    <property type="match status" value="1"/>
</dbReference>
<dbReference type="PANTHER" id="PTHR20922">
    <property type="entry name" value="DNL-TYPE ZINC FINGER PROTEIN"/>
    <property type="match status" value="1"/>
</dbReference>
<feature type="region of interest" description="Disordered" evidence="5">
    <location>
        <begin position="215"/>
        <end position="260"/>
    </location>
</feature>
<keyword evidence="2 4" id="KW-0863">Zinc-finger</keyword>
<dbReference type="EMBL" id="LZYO01000083">
    <property type="protein sequence ID" value="ODH37685.1"/>
    <property type="molecule type" value="Genomic_DNA"/>
</dbReference>
<dbReference type="GO" id="GO:0051087">
    <property type="term" value="F:protein-folding chaperone binding"/>
    <property type="evidence" value="ECO:0007669"/>
    <property type="project" value="TreeGrafter"/>
</dbReference>
<dbReference type="PROSITE" id="PS51501">
    <property type="entry name" value="ZF_DNL"/>
    <property type="match status" value="1"/>
</dbReference>
<dbReference type="GO" id="GO:0008270">
    <property type="term" value="F:zinc ion binding"/>
    <property type="evidence" value="ECO:0007669"/>
    <property type="project" value="UniProtKB-KW"/>
</dbReference>
<feature type="compositionally biased region" description="Polar residues" evidence="5">
    <location>
        <begin position="68"/>
        <end position="95"/>
    </location>
</feature>
<dbReference type="VEuPathDB" id="FungiDB:PADG_03669"/>
<feature type="compositionally biased region" description="Polar residues" evidence="5">
    <location>
        <begin position="222"/>
        <end position="243"/>
    </location>
</feature>
<proteinExistence type="predicted"/>
<keyword evidence="3" id="KW-0862">Zinc</keyword>
<dbReference type="VEuPathDB" id="FungiDB:PABG_01734"/>
<dbReference type="AlphaFoldDB" id="A0A1D2JI94"/>
<dbReference type="InterPro" id="IPR007853">
    <property type="entry name" value="Znf_DNL-typ"/>
</dbReference>
<evidence type="ECO:0000256" key="4">
    <source>
        <dbReference type="PROSITE-ProRule" id="PRU00834"/>
    </source>
</evidence>
<dbReference type="PANTHER" id="PTHR20922:SF13">
    <property type="entry name" value="DNL-TYPE ZINC FINGER PROTEIN"/>
    <property type="match status" value="1"/>
</dbReference>
<organism evidence="7 8">
    <name type="scientific">Paracoccidioides brasiliensis</name>
    <dbReference type="NCBI Taxonomy" id="121759"/>
    <lineage>
        <taxon>Eukaryota</taxon>
        <taxon>Fungi</taxon>
        <taxon>Dikarya</taxon>
        <taxon>Ascomycota</taxon>
        <taxon>Pezizomycotina</taxon>
        <taxon>Eurotiomycetes</taxon>
        <taxon>Eurotiomycetidae</taxon>
        <taxon>Onygenales</taxon>
        <taxon>Ajellomycetaceae</taxon>
        <taxon>Paracoccidioides</taxon>
    </lineage>
</organism>
<evidence type="ECO:0000256" key="1">
    <source>
        <dbReference type="ARBA" id="ARBA00022723"/>
    </source>
</evidence>
<dbReference type="GO" id="GO:0050821">
    <property type="term" value="P:protein stabilization"/>
    <property type="evidence" value="ECO:0007669"/>
    <property type="project" value="TreeGrafter"/>
</dbReference>
<protein>
    <recommendedName>
        <fullName evidence="6">DNL-type domain-containing protein</fullName>
    </recommendedName>
</protein>
<evidence type="ECO:0000259" key="6">
    <source>
        <dbReference type="PROSITE" id="PS51501"/>
    </source>
</evidence>
<feature type="region of interest" description="Disordered" evidence="5">
    <location>
        <begin position="68"/>
        <end position="116"/>
    </location>
</feature>
<name>A0A1D2JI94_PARBR</name>
<comment type="caution">
    <text evidence="7">The sequence shown here is derived from an EMBL/GenBank/DDBJ whole genome shotgun (WGS) entry which is preliminary data.</text>
</comment>
<gene>
    <name evidence="7" type="ORF">ACO22_02595</name>
</gene>